<evidence type="ECO:0000259" key="8">
    <source>
        <dbReference type="PROSITE" id="PS50850"/>
    </source>
</evidence>
<name>A0A8J7ASZ4_9CYAN</name>
<feature type="transmembrane region" description="Helical" evidence="7">
    <location>
        <begin position="161"/>
        <end position="181"/>
    </location>
</feature>
<feature type="transmembrane region" description="Helical" evidence="7">
    <location>
        <begin position="303"/>
        <end position="326"/>
    </location>
</feature>
<comment type="subcellular location">
    <subcellularLocation>
        <location evidence="1">Cell membrane</location>
        <topology evidence="1">Multi-pass membrane protein</topology>
    </subcellularLocation>
</comment>
<dbReference type="InterPro" id="IPR036259">
    <property type="entry name" value="MFS_trans_sf"/>
</dbReference>
<dbReference type="Proteomes" id="UP000636505">
    <property type="component" value="Unassembled WGS sequence"/>
</dbReference>
<keyword evidence="4 7" id="KW-0812">Transmembrane</keyword>
<dbReference type="InterPro" id="IPR020846">
    <property type="entry name" value="MFS_dom"/>
</dbReference>
<evidence type="ECO:0000256" key="2">
    <source>
        <dbReference type="ARBA" id="ARBA00022448"/>
    </source>
</evidence>
<gene>
    <name evidence="9" type="ORF">IQ241_21610</name>
</gene>
<protein>
    <submittedName>
        <fullName evidence="9">MFS transporter</fullName>
    </submittedName>
</protein>
<keyword evidence="5 7" id="KW-1133">Transmembrane helix</keyword>
<sequence>MRTFTLIWFGQLVSTIGSYMTGFALTLWAWDLTGSATALALLGFFSQLPRIPVTLVAGLIVDRFNRKRLMMLGDAIVALSTVGIGVFYLTDSLQLWHLYLAATLSGGFGQIQSLAYQTSISSMVPGRQLTRANGMNSAVHYGAAIVGPAVAGMLYPLVGLLGILLADLATFGIAIATLLYVQIPQPPQQVSAQLETIAAKLTFGFRYVWQQSELRALLLLTTLFWFFHDLGEAIYDPMILARTGGSAQVLASTASAAGIGGVTGAILLSVWGGPRRRIFGMLAGFIGAGLSKTVFGLGRSPLVWVPAQFCSSLNFPLLGSSEIALWMTQIPPERQGRVFAANALVVQGGSAIAALIAGPLADQWLEPAIAPGNHLLSGILGTGSGAGMALLYGFCAVAMVGVGVGGFWLPALRRLEASPTVAEQRIGSDRG</sequence>
<evidence type="ECO:0000256" key="1">
    <source>
        <dbReference type="ARBA" id="ARBA00004651"/>
    </source>
</evidence>
<dbReference type="PANTHER" id="PTHR43266:SF2">
    <property type="entry name" value="MAJOR FACILITATOR SUPERFAMILY (MFS) PROFILE DOMAIN-CONTAINING PROTEIN"/>
    <property type="match status" value="1"/>
</dbReference>
<dbReference type="RefSeq" id="WP_193911235.1">
    <property type="nucleotide sequence ID" value="NZ_JADEXG010000070.1"/>
</dbReference>
<evidence type="ECO:0000256" key="3">
    <source>
        <dbReference type="ARBA" id="ARBA00022475"/>
    </source>
</evidence>
<reference evidence="9" key="1">
    <citation type="submission" date="2020-10" db="EMBL/GenBank/DDBJ databases">
        <authorList>
            <person name="Castelo-Branco R."/>
            <person name="Eusebio N."/>
            <person name="Adriana R."/>
            <person name="Vieira A."/>
            <person name="Brugerolle De Fraissinette N."/>
            <person name="Rezende De Castro R."/>
            <person name="Schneider M.P."/>
            <person name="Vasconcelos V."/>
            <person name="Leao P.N."/>
        </authorList>
    </citation>
    <scope>NUCLEOTIDE SEQUENCE</scope>
    <source>
        <strain evidence="9">LEGE 07310</strain>
    </source>
</reference>
<dbReference type="PANTHER" id="PTHR43266">
    <property type="entry name" value="MACROLIDE-EFFLUX PROTEIN"/>
    <property type="match status" value="1"/>
</dbReference>
<organism evidence="9 10">
    <name type="scientific">Vasconcelosia minhoensis LEGE 07310</name>
    <dbReference type="NCBI Taxonomy" id="915328"/>
    <lineage>
        <taxon>Bacteria</taxon>
        <taxon>Bacillati</taxon>
        <taxon>Cyanobacteriota</taxon>
        <taxon>Cyanophyceae</taxon>
        <taxon>Nodosilineales</taxon>
        <taxon>Cymatolegaceae</taxon>
        <taxon>Vasconcelosia</taxon>
        <taxon>Vasconcelosia minhoensis</taxon>
    </lineage>
</organism>
<dbReference type="AlphaFoldDB" id="A0A8J7ASZ4"/>
<feature type="transmembrane region" description="Helical" evidence="7">
    <location>
        <begin position="389"/>
        <end position="409"/>
    </location>
</feature>
<feature type="transmembrane region" description="Helical" evidence="7">
    <location>
        <begin position="137"/>
        <end position="155"/>
    </location>
</feature>
<feature type="transmembrane region" description="Helical" evidence="7">
    <location>
        <begin position="72"/>
        <end position="90"/>
    </location>
</feature>
<accession>A0A8J7ASZ4</accession>
<keyword evidence="10" id="KW-1185">Reference proteome</keyword>
<dbReference type="CDD" id="cd06173">
    <property type="entry name" value="MFS_MefA_like"/>
    <property type="match status" value="1"/>
</dbReference>
<dbReference type="GO" id="GO:0005886">
    <property type="term" value="C:plasma membrane"/>
    <property type="evidence" value="ECO:0007669"/>
    <property type="project" value="UniProtKB-SubCell"/>
</dbReference>
<evidence type="ECO:0000313" key="10">
    <source>
        <dbReference type="Proteomes" id="UP000636505"/>
    </source>
</evidence>
<dbReference type="InterPro" id="IPR011701">
    <property type="entry name" value="MFS"/>
</dbReference>
<evidence type="ECO:0000256" key="7">
    <source>
        <dbReference type="SAM" id="Phobius"/>
    </source>
</evidence>
<feature type="transmembrane region" description="Helical" evidence="7">
    <location>
        <begin position="338"/>
        <end position="357"/>
    </location>
</feature>
<feature type="domain" description="Major facilitator superfamily (MFS) profile" evidence="8">
    <location>
        <begin position="1"/>
        <end position="184"/>
    </location>
</feature>
<evidence type="ECO:0000256" key="6">
    <source>
        <dbReference type="ARBA" id="ARBA00023136"/>
    </source>
</evidence>
<feature type="transmembrane region" description="Helical" evidence="7">
    <location>
        <begin position="7"/>
        <end position="30"/>
    </location>
</feature>
<dbReference type="GO" id="GO:0022857">
    <property type="term" value="F:transmembrane transporter activity"/>
    <property type="evidence" value="ECO:0007669"/>
    <property type="project" value="InterPro"/>
</dbReference>
<keyword evidence="3" id="KW-1003">Cell membrane</keyword>
<evidence type="ECO:0000256" key="5">
    <source>
        <dbReference type="ARBA" id="ARBA00022989"/>
    </source>
</evidence>
<feature type="transmembrane region" description="Helical" evidence="7">
    <location>
        <begin position="247"/>
        <end position="271"/>
    </location>
</feature>
<feature type="transmembrane region" description="Helical" evidence="7">
    <location>
        <begin position="36"/>
        <end position="60"/>
    </location>
</feature>
<dbReference type="EMBL" id="JADEXG010000070">
    <property type="protein sequence ID" value="MBE9079860.1"/>
    <property type="molecule type" value="Genomic_DNA"/>
</dbReference>
<dbReference type="Pfam" id="PF07690">
    <property type="entry name" value="MFS_1"/>
    <property type="match status" value="1"/>
</dbReference>
<dbReference type="PROSITE" id="PS50850">
    <property type="entry name" value="MFS"/>
    <property type="match status" value="1"/>
</dbReference>
<evidence type="ECO:0000256" key="4">
    <source>
        <dbReference type="ARBA" id="ARBA00022692"/>
    </source>
</evidence>
<evidence type="ECO:0000313" key="9">
    <source>
        <dbReference type="EMBL" id="MBE9079860.1"/>
    </source>
</evidence>
<feature type="transmembrane region" description="Helical" evidence="7">
    <location>
        <begin position="278"/>
        <end position="297"/>
    </location>
</feature>
<feature type="transmembrane region" description="Helical" evidence="7">
    <location>
        <begin position="216"/>
        <end position="235"/>
    </location>
</feature>
<proteinExistence type="predicted"/>
<keyword evidence="6 7" id="KW-0472">Membrane</keyword>
<comment type="caution">
    <text evidence="9">The sequence shown here is derived from an EMBL/GenBank/DDBJ whole genome shotgun (WGS) entry which is preliminary data.</text>
</comment>
<dbReference type="SUPFAM" id="SSF103473">
    <property type="entry name" value="MFS general substrate transporter"/>
    <property type="match status" value="1"/>
</dbReference>
<keyword evidence="2" id="KW-0813">Transport</keyword>
<dbReference type="Gene3D" id="1.20.1250.20">
    <property type="entry name" value="MFS general substrate transporter like domains"/>
    <property type="match status" value="1"/>
</dbReference>
<feature type="transmembrane region" description="Helical" evidence="7">
    <location>
        <begin position="96"/>
        <end position="116"/>
    </location>
</feature>